<protein>
    <submittedName>
        <fullName evidence="2">Uncharacterized protein</fullName>
    </submittedName>
</protein>
<reference evidence="2 3" key="1">
    <citation type="submission" date="2024-02" db="EMBL/GenBank/DDBJ databases">
        <authorList>
            <person name="Chen Y."/>
            <person name="Shah S."/>
            <person name="Dougan E. K."/>
            <person name="Thang M."/>
            <person name="Chan C."/>
        </authorList>
    </citation>
    <scope>NUCLEOTIDE SEQUENCE [LARGE SCALE GENOMIC DNA]</scope>
</reference>
<keyword evidence="3" id="KW-1185">Reference proteome</keyword>
<gene>
    <name evidence="1" type="ORF">CCMP2556_LOCUS36851</name>
    <name evidence="2" type="ORF">CCMP2556_LOCUS38829</name>
</gene>
<evidence type="ECO:0000313" key="1">
    <source>
        <dbReference type="EMBL" id="CAK9074829.1"/>
    </source>
</evidence>
<dbReference type="EMBL" id="CAXAMN010023584">
    <property type="protein sequence ID" value="CAK9078757.1"/>
    <property type="molecule type" value="Genomic_DNA"/>
</dbReference>
<sequence length="248" mass="28151">MTVEDQQPLKDFWWLKPSDFLQTMAKNNDLGNIMGGFSTIAKAAPLLETFWERYRVVYPQFQLFERVDAGICCYRQCIPLYLHGDEGITFKKGGVLIMSMQSPLGFGTSKRPMEMSLNLEKVGESGLPLNFVKCGMLTRMVMVICPKEMYKEDPRVWNAIFDKVATDFQLMETNGIELDGQGLVYPIVIGNKGDWSYLVSSANLERSYRRAPKSAKDCDRGNDRNVEGAGVCHLCLCGQSLDWENLWL</sequence>
<accession>A0ABP0PT29</accession>
<evidence type="ECO:0000313" key="2">
    <source>
        <dbReference type="EMBL" id="CAK9078757.1"/>
    </source>
</evidence>
<evidence type="ECO:0000313" key="3">
    <source>
        <dbReference type="Proteomes" id="UP001642484"/>
    </source>
</evidence>
<dbReference type="Proteomes" id="UP001642484">
    <property type="component" value="Unassembled WGS sequence"/>
</dbReference>
<organism evidence="2 3">
    <name type="scientific">Durusdinium trenchii</name>
    <dbReference type="NCBI Taxonomy" id="1381693"/>
    <lineage>
        <taxon>Eukaryota</taxon>
        <taxon>Sar</taxon>
        <taxon>Alveolata</taxon>
        <taxon>Dinophyceae</taxon>
        <taxon>Suessiales</taxon>
        <taxon>Symbiodiniaceae</taxon>
        <taxon>Durusdinium</taxon>
    </lineage>
</organism>
<name>A0ABP0PT29_9DINO</name>
<comment type="caution">
    <text evidence="2">The sequence shown here is derived from an EMBL/GenBank/DDBJ whole genome shotgun (WGS) entry which is preliminary data.</text>
</comment>
<proteinExistence type="predicted"/>
<dbReference type="EMBL" id="CAXAMN010023048">
    <property type="protein sequence ID" value="CAK9074829.1"/>
    <property type="molecule type" value="Genomic_DNA"/>
</dbReference>